<keyword evidence="3" id="KW-1185">Reference proteome</keyword>
<name>A0AAV4G768_9GAST</name>
<gene>
    <name evidence="2" type="ORF">ElyMa_005917000</name>
</gene>
<organism evidence="2 3">
    <name type="scientific">Elysia marginata</name>
    <dbReference type="NCBI Taxonomy" id="1093978"/>
    <lineage>
        <taxon>Eukaryota</taxon>
        <taxon>Metazoa</taxon>
        <taxon>Spiralia</taxon>
        <taxon>Lophotrochozoa</taxon>
        <taxon>Mollusca</taxon>
        <taxon>Gastropoda</taxon>
        <taxon>Heterobranchia</taxon>
        <taxon>Euthyneura</taxon>
        <taxon>Panpulmonata</taxon>
        <taxon>Sacoglossa</taxon>
        <taxon>Placobranchoidea</taxon>
        <taxon>Plakobranchidae</taxon>
        <taxon>Elysia</taxon>
    </lineage>
</organism>
<feature type="chain" id="PRO_5043652051" description="Secreted protein" evidence="1">
    <location>
        <begin position="28"/>
        <end position="153"/>
    </location>
</feature>
<reference evidence="2 3" key="1">
    <citation type="journal article" date="2021" name="Elife">
        <title>Chloroplast acquisition without the gene transfer in kleptoplastic sea slugs, Plakobranchus ocellatus.</title>
        <authorList>
            <person name="Maeda T."/>
            <person name="Takahashi S."/>
            <person name="Yoshida T."/>
            <person name="Shimamura S."/>
            <person name="Takaki Y."/>
            <person name="Nagai Y."/>
            <person name="Toyoda A."/>
            <person name="Suzuki Y."/>
            <person name="Arimoto A."/>
            <person name="Ishii H."/>
            <person name="Satoh N."/>
            <person name="Nishiyama T."/>
            <person name="Hasebe M."/>
            <person name="Maruyama T."/>
            <person name="Minagawa J."/>
            <person name="Obokata J."/>
            <person name="Shigenobu S."/>
        </authorList>
    </citation>
    <scope>NUCLEOTIDE SEQUENCE [LARGE SCALE GENOMIC DNA]</scope>
</reference>
<proteinExistence type="predicted"/>
<feature type="signal peptide" evidence="1">
    <location>
        <begin position="1"/>
        <end position="27"/>
    </location>
</feature>
<protein>
    <recommendedName>
        <fullName evidence="4">Secreted protein</fullName>
    </recommendedName>
</protein>
<evidence type="ECO:0000313" key="2">
    <source>
        <dbReference type="EMBL" id="GFR81129.1"/>
    </source>
</evidence>
<accession>A0AAV4G768</accession>
<dbReference type="Proteomes" id="UP000762676">
    <property type="component" value="Unassembled WGS sequence"/>
</dbReference>
<evidence type="ECO:0000313" key="3">
    <source>
        <dbReference type="Proteomes" id="UP000762676"/>
    </source>
</evidence>
<keyword evidence="1" id="KW-0732">Signal</keyword>
<dbReference type="EMBL" id="BMAT01011870">
    <property type="protein sequence ID" value="GFR81129.1"/>
    <property type="molecule type" value="Genomic_DNA"/>
</dbReference>
<dbReference type="AlphaFoldDB" id="A0AAV4G768"/>
<evidence type="ECO:0000256" key="1">
    <source>
        <dbReference type="SAM" id="SignalP"/>
    </source>
</evidence>
<evidence type="ECO:0008006" key="4">
    <source>
        <dbReference type="Google" id="ProtNLM"/>
    </source>
</evidence>
<sequence length="153" mass="17892">MPQHVTAVHQSAPALLVPFLLMIIVCCRPCQTLCESRCERAVPDLGQLRTVWHRSFRWVAGRSISFEHFLLTLTRNPDESIRNLVLDVIGRFEECMVACEHMFSKRSTSTQRPRPLRSRLRIKRLKTPLRSRSSSRPRSKLIVLLRRQLFVKM</sequence>
<comment type="caution">
    <text evidence="2">The sequence shown here is derived from an EMBL/GenBank/DDBJ whole genome shotgun (WGS) entry which is preliminary data.</text>
</comment>